<feature type="signal peptide" evidence="4">
    <location>
        <begin position="1"/>
        <end position="26"/>
    </location>
</feature>
<evidence type="ECO:0000259" key="5">
    <source>
        <dbReference type="Pfam" id="PF00496"/>
    </source>
</evidence>
<name>A0A2N9YJP6_9GAMM</name>
<dbReference type="Gene3D" id="3.10.105.10">
    <property type="entry name" value="Dipeptide-binding Protein, Domain 3"/>
    <property type="match status" value="1"/>
</dbReference>
<dbReference type="Gene3D" id="3.40.190.10">
    <property type="entry name" value="Periplasmic binding protein-like II"/>
    <property type="match status" value="1"/>
</dbReference>
<keyword evidence="7" id="KW-1185">Reference proteome</keyword>
<dbReference type="CDD" id="cd00995">
    <property type="entry name" value="PBP2_NikA_DppA_OppA_like"/>
    <property type="match status" value="1"/>
</dbReference>
<gene>
    <name evidence="6" type="ORF">BLE401_18330</name>
</gene>
<reference evidence="7" key="1">
    <citation type="submission" date="2016-12" db="EMBL/GenBank/DDBJ databases">
        <title>Complete Genome Sequence of Beggiatoa leptomitiformis D-401.</title>
        <authorList>
            <person name="Fomenkov A."/>
            <person name="Vincze T."/>
            <person name="Grabovich M."/>
            <person name="Anton B.P."/>
            <person name="Dubinina G."/>
            <person name="Orlova M."/>
            <person name="Belousova E."/>
            <person name="Roberts R.J."/>
        </authorList>
    </citation>
    <scope>NUCLEOTIDE SEQUENCE [LARGE SCALE GENOMIC DNA]</scope>
    <source>
        <strain evidence="7">D-401</strain>
    </source>
</reference>
<proteinExistence type="inferred from homology"/>
<dbReference type="SUPFAM" id="SSF53850">
    <property type="entry name" value="Periplasmic binding protein-like II"/>
    <property type="match status" value="1"/>
</dbReference>
<dbReference type="PANTHER" id="PTHR30290:SF9">
    <property type="entry name" value="OLIGOPEPTIDE-BINDING PROTEIN APPA"/>
    <property type="match status" value="1"/>
</dbReference>
<dbReference type="STRING" id="288004.AL038_05990"/>
<feature type="domain" description="Solute-binding protein family 5" evidence="5">
    <location>
        <begin position="97"/>
        <end position="460"/>
    </location>
</feature>
<evidence type="ECO:0000313" key="6">
    <source>
        <dbReference type="EMBL" id="AUI70710.2"/>
    </source>
</evidence>
<dbReference type="AlphaFoldDB" id="A0A2N9YJP6"/>
<dbReference type="OrthoDB" id="9801912at2"/>
<organism evidence="6 7">
    <name type="scientific">Beggiatoa leptomitoformis</name>
    <dbReference type="NCBI Taxonomy" id="288004"/>
    <lineage>
        <taxon>Bacteria</taxon>
        <taxon>Pseudomonadati</taxon>
        <taxon>Pseudomonadota</taxon>
        <taxon>Gammaproteobacteria</taxon>
        <taxon>Thiotrichales</taxon>
        <taxon>Thiotrichaceae</taxon>
        <taxon>Beggiatoa</taxon>
    </lineage>
</organism>
<evidence type="ECO:0000256" key="1">
    <source>
        <dbReference type="ARBA" id="ARBA00005695"/>
    </source>
</evidence>
<dbReference type="InterPro" id="IPR000914">
    <property type="entry name" value="SBP_5_dom"/>
</dbReference>
<dbReference type="EMBL" id="CP018889">
    <property type="protein sequence ID" value="AUI70710.2"/>
    <property type="molecule type" value="Genomic_DNA"/>
</dbReference>
<dbReference type="PANTHER" id="PTHR30290">
    <property type="entry name" value="PERIPLASMIC BINDING COMPONENT OF ABC TRANSPORTER"/>
    <property type="match status" value="1"/>
</dbReference>
<evidence type="ECO:0000313" key="7">
    <source>
        <dbReference type="Proteomes" id="UP000234271"/>
    </source>
</evidence>
<comment type="similarity">
    <text evidence="1">Belongs to the bacterial solute-binding protein 5 family.</text>
</comment>
<dbReference type="Proteomes" id="UP000234271">
    <property type="component" value="Chromosome"/>
</dbReference>
<dbReference type="Gene3D" id="3.90.76.10">
    <property type="entry name" value="Dipeptide-binding Protein, Domain 1"/>
    <property type="match status" value="1"/>
</dbReference>
<feature type="chain" id="PRO_5025069786" evidence="4">
    <location>
        <begin position="27"/>
        <end position="574"/>
    </location>
</feature>
<dbReference type="GO" id="GO:1904680">
    <property type="term" value="F:peptide transmembrane transporter activity"/>
    <property type="evidence" value="ECO:0007669"/>
    <property type="project" value="TreeGrafter"/>
</dbReference>
<dbReference type="GO" id="GO:0015833">
    <property type="term" value="P:peptide transport"/>
    <property type="evidence" value="ECO:0007669"/>
    <property type="project" value="TreeGrafter"/>
</dbReference>
<evidence type="ECO:0000256" key="3">
    <source>
        <dbReference type="ARBA" id="ARBA00022729"/>
    </source>
</evidence>
<keyword evidence="2" id="KW-0813">Transport</keyword>
<dbReference type="Pfam" id="PF00496">
    <property type="entry name" value="SBP_bac_5"/>
    <property type="match status" value="1"/>
</dbReference>
<evidence type="ECO:0000256" key="4">
    <source>
        <dbReference type="SAM" id="SignalP"/>
    </source>
</evidence>
<evidence type="ECO:0000256" key="2">
    <source>
        <dbReference type="ARBA" id="ARBA00022448"/>
    </source>
</evidence>
<sequence length="574" mass="66518">MERKIVFYHKTLYLLFILLLSINCHATDEPEINTENKIPHYAPLSMRTDDSSQRVAPQLAKGSHLQVYLPSLPYLYVSHAINSALFRPANNDKGWELDLATAYHQLSDTVYEFTLRQGVVFQDGTPFNADAVLLNMQYFKQKPFTYSKIHKVFDYAEKIDDYTVRFHLTEKYGVFLNDVIWIQFYTRTYLEKFGWNGKPTCPNLAEAGAYGLGPYVLTKGYIEGDRKTPVAELVANPLYWDKRYPKIEKVTIYTELNSQAAKDNVLYKENALDITPIDFAQKVETILSPYGKLVISPATDNYAIHINMRTGNAKLRETAVRLALNQALHQYNLLYFTYEGEGELSPVGISPSFPGVREAMQTIKPFSSLQDPYDPEKQEQLKKVLNGLTLKVLTQERFMFLWRGIEYQLKKVGVTLEFTTTKTETTIFEQLLTTHDEKNTQAWDLLIWGNDDWFFYHPWTAFFTLRTNDIWSTVYDDPTMNALIEDMFKQTVGEAGYNENVLKIMQRAYDNAYMLFVPTPNKVFAVNKEVIFTPYKMASLPLWEIQLTTLHPSIRQGEYPEELKKPVEIVRKNF</sequence>
<protein>
    <submittedName>
        <fullName evidence="6">ABC transporter substrate-binding protein</fullName>
    </submittedName>
</protein>
<keyword evidence="3 4" id="KW-0732">Signal</keyword>
<dbReference type="InterPro" id="IPR039424">
    <property type="entry name" value="SBP_5"/>
</dbReference>
<accession>A0A2N9YJP6</accession>